<reference evidence="3" key="1">
    <citation type="submission" date="2014-09" db="EMBL/GenBank/DDBJ databases">
        <authorList>
            <person name="Sharma Rahul"/>
            <person name="Thines Marco"/>
        </authorList>
    </citation>
    <scope>NUCLEOTIDE SEQUENCE [LARGE SCALE GENOMIC DNA]</scope>
</reference>
<keyword evidence="1" id="KW-0812">Transmembrane</keyword>
<evidence type="ECO:0000313" key="3">
    <source>
        <dbReference type="Proteomes" id="UP000054928"/>
    </source>
</evidence>
<feature type="transmembrane region" description="Helical" evidence="1">
    <location>
        <begin position="24"/>
        <end position="42"/>
    </location>
</feature>
<accession>A0A0P1A5L4</accession>
<dbReference type="EMBL" id="CCYD01000109">
    <property type="protein sequence ID" value="CEG35830.1"/>
    <property type="molecule type" value="Genomic_DNA"/>
</dbReference>
<sequence length="110" mass="12435">MAANTETKQCLIKNCGNEKEGNEAYTFTFAIAMIFGSIDIIWTGRTRWRSTMTGKTHITRLHNFIEILKSININGDNQQHLGAVSADCFRQFFVRSEAAWDMLKTALVSS</sequence>
<proteinExistence type="predicted"/>
<name>A0A0P1A5L4_PLAHL</name>
<evidence type="ECO:0000313" key="2">
    <source>
        <dbReference type="EMBL" id="CEG35830.1"/>
    </source>
</evidence>
<protein>
    <submittedName>
        <fullName evidence="2">Uncharacterized protein</fullName>
    </submittedName>
</protein>
<dbReference type="RefSeq" id="XP_024572199.1">
    <property type="nucleotide sequence ID" value="XM_024728536.1"/>
</dbReference>
<dbReference type="AlphaFoldDB" id="A0A0P1A5L4"/>
<evidence type="ECO:0000256" key="1">
    <source>
        <dbReference type="SAM" id="Phobius"/>
    </source>
</evidence>
<dbReference type="Proteomes" id="UP000054928">
    <property type="component" value="Unassembled WGS sequence"/>
</dbReference>
<keyword evidence="1" id="KW-1133">Transmembrane helix</keyword>
<keyword evidence="1" id="KW-0472">Membrane</keyword>
<dbReference type="GeneID" id="36395214"/>
<organism evidence="2 3">
    <name type="scientific">Plasmopara halstedii</name>
    <name type="common">Downy mildew of sunflower</name>
    <dbReference type="NCBI Taxonomy" id="4781"/>
    <lineage>
        <taxon>Eukaryota</taxon>
        <taxon>Sar</taxon>
        <taxon>Stramenopiles</taxon>
        <taxon>Oomycota</taxon>
        <taxon>Peronosporomycetes</taxon>
        <taxon>Peronosporales</taxon>
        <taxon>Peronosporaceae</taxon>
        <taxon>Plasmopara</taxon>
    </lineage>
</organism>
<keyword evidence="3" id="KW-1185">Reference proteome</keyword>